<gene>
    <name evidence="2" type="ORF">GC105_02435</name>
</gene>
<name>A0A6A7K5M7_9FIRM</name>
<feature type="chain" id="PRO_5038350059" evidence="1">
    <location>
        <begin position="22"/>
        <end position="203"/>
    </location>
</feature>
<evidence type="ECO:0000313" key="3">
    <source>
        <dbReference type="Proteomes" id="UP000440004"/>
    </source>
</evidence>
<keyword evidence="1" id="KW-0732">Signal</keyword>
<protein>
    <submittedName>
        <fullName evidence="2">Uncharacterized protein</fullName>
    </submittedName>
</protein>
<sequence>MNKKKMFLVVCSVFVVTLAFAGTTLALLSTQTQAKANGFVPGVLTSQIFENGSLAPDGHSSLIPTENTTLKEVQVQNTPGAHEVDAYIRVMLVPTFRSDEGTLAGNISLNPNNDSIIIEAPSGETVTLNLTSGWNNNWISQNGYFYYKSIVSPGDLTDVLLESVHVTNTELWQTFNLEVLSDAIQAENGAALDAWGTIAEQLQ</sequence>
<proteinExistence type="predicted"/>
<keyword evidence="3" id="KW-1185">Reference proteome</keyword>
<evidence type="ECO:0000256" key="1">
    <source>
        <dbReference type="SAM" id="SignalP"/>
    </source>
</evidence>
<reference evidence="2 3" key="1">
    <citation type="submission" date="2019-10" db="EMBL/GenBank/DDBJ databases">
        <title>Alkalibaculum tamaniensis sp.nov., a new alkaliphilic acetogen, isolated on methoxylated aromatics from a mud volcano.</title>
        <authorList>
            <person name="Khomyakova M.A."/>
            <person name="Merkel A.Y."/>
            <person name="Bonch-Osmolovskaya E.A."/>
            <person name="Slobodkin A.I."/>
        </authorList>
    </citation>
    <scope>NUCLEOTIDE SEQUENCE [LARGE SCALE GENOMIC DNA]</scope>
    <source>
        <strain evidence="2 3">M08DMB</strain>
    </source>
</reference>
<evidence type="ECO:0000313" key="2">
    <source>
        <dbReference type="EMBL" id="MPW24651.1"/>
    </source>
</evidence>
<organism evidence="2 3">
    <name type="scientific">Alkalibaculum sporogenes</name>
    <dbReference type="NCBI Taxonomy" id="2655001"/>
    <lineage>
        <taxon>Bacteria</taxon>
        <taxon>Bacillati</taxon>
        <taxon>Bacillota</taxon>
        <taxon>Clostridia</taxon>
        <taxon>Eubacteriales</taxon>
        <taxon>Eubacteriaceae</taxon>
        <taxon>Alkalibaculum</taxon>
    </lineage>
</organism>
<feature type="signal peptide" evidence="1">
    <location>
        <begin position="1"/>
        <end position="21"/>
    </location>
</feature>
<dbReference type="EMBL" id="WHNX01000003">
    <property type="protein sequence ID" value="MPW24651.1"/>
    <property type="molecule type" value="Genomic_DNA"/>
</dbReference>
<accession>A0A6A7K5M7</accession>
<dbReference type="RefSeq" id="WP_152801335.1">
    <property type="nucleotide sequence ID" value="NZ_WHNX01000003.1"/>
</dbReference>
<comment type="caution">
    <text evidence="2">The sequence shown here is derived from an EMBL/GenBank/DDBJ whole genome shotgun (WGS) entry which is preliminary data.</text>
</comment>
<dbReference type="Proteomes" id="UP000440004">
    <property type="component" value="Unassembled WGS sequence"/>
</dbReference>
<dbReference type="AlphaFoldDB" id="A0A6A7K5M7"/>